<organism evidence="2 3">
    <name type="scientific">Elysia chlorotica</name>
    <name type="common">Eastern emerald elysia</name>
    <name type="synonym">Sea slug</name>
    <dbReference type="NCBI Taxonomy" id="188477"/>
    <lineage>
        <taxon>Eukaryota</taxon>
        <taxon>Metazoa</taxon>
        <taxon>Spiralia</taxon>
        <taxon>Lophotrochozoa</taxon>
        <taxon>Mollusca</taxon>
        <taxon>Gastropoda</taxon>
        <taxon>Heterobranchia</taxon>
        <taxon>Euthyneura</taxon>
        <taxon>Panpulmonata</taxon>
        <taxon>Sacoglossa</taxon>
        <taxon>Placobranchoidea</taxon>
        <taxon>Plakobranchidae</taxon>
        <taxon>Elysia</taxon>
    </lineage>
</organism>
<gene>
    <name evidence="2" type="ORF">EGW08_013307</name>
</gene>
<reference evidence="2 3" key="1">
    <citation type="submission" date="2019-01" db="EMBL/GenBank/DDBJ databases">
        <title>A draft genome assembly of the solar-powered sea slug Elysia chlorotica.</title>
        <authorList>
            <person name="Cai H."/>
            <person name="Li Q."/>
            <person name="Fang X."/>
            <person name="Li J."/>
            <person name="Curtis N.E."/>
            <person name="Altenburger A."/>
            <person name="Shibata T."/>
            <person name="Feng M."/>
            <person name="Maeda T."/>
            <person name="Schwartz J.A."/>
            <person name="Shigenobu S."/>
            <person name="Lundholm N."/>
            <person name="Nishiyama T."/>
            <person name="Yang H."/>
            <person name="Hasebe M."/>
            <person name="Li S."/>
            <person name="Pierce S.K."/>
            <person name="Wang J."/>
        </authorList>
    </citation>
    <scope>NUCLEOTIDE SEQUENCE [LARGE SCALE GENOMIC DNA]</scope>
    <source>
        <strain evidence="2">EC2010</strain>
        <tissue evidence="2">Whole organism of an adult</tissue>
    </source>
</reference>
<dbReference type="EMBL" id="RQTK01000481">
    <property type="protein sequence ID" value="RUS78929.1"/>
    <property type="molecule type" value="Genomic_DNA"/>
</dbReference>
<protein>
    <submittedName>
        <fullName evidence="2">Uncharacterized protein</fullName>
    </submittedName>
</protein>
<keyword evidence="1" id="KW-0175">Coiled coil</keyword>
<dbReference type="AlphaFoldDB" id="A0A433TBJ9"/>
<feature type="non-terminal residue" evidence="2">
    <location>
        <position position="197"/>
    </location>
</feature>
<accession>A0A433TBJ9</accession>
<proteinExistence type="predicted"/>
<dbReference type="OrthoDB" id="10482149at2759"/>
<feature type="non-terminal residue" evidence="2">
    <location>
        <position position="1"/>
    </location>
</feature>
<evidence type="ECO:0000256" key="1">
    <source>
        <dbReference type="SAM" id="Coils"/>
    </source>
</evidence>
<name>A0A433TBJ9_ELYCH</name>
<keyword evidence="3" id="KW-1185">Reference proteome</keyword>
<comment type="caution">
    <text evidence="2">The sequence shown here is derived from an EMBL/GenBank/DDBJ whole genome shotgun (WGS) entry which is preliminary data.</text>
</comment>
<feature type="coiled-coil region" evidence="1">
    <location>
        <begin position="78"/>
        <end position="147"/>
    </location>
</feature>
<evidence type="ECO:0000313" key="2">
    <source>
        <dbReference type="EMBL" id="RUS78929.1"/>
    </source>
</evidence>
<sequence length="197" mass="21573">TAGRYSASGDVSTFGDGPYLNLSIAQPGQHDSGHYVCVASITDKTSTLAKLTYDLNVQEQVLTDDEIRALVLTLAGKIDRAETANSNLVNTITRLEQQNLDLQQNLTDAAGENDNLRANFSSLELRLRAAEKQLEQERRDNNFTDSDVLRKIADLENQILVISSTPSTTQMTTTVAPMNCSCCDDYADIARDVGQLQ</sequence>
<dbReference type="Proteomes" id="UP000271974">
    <property type="component" value="Unassembled WGS sequence"/>
</dbReference>
<evidence type="ECO:0000313" key="3">
    <source>
        <dbReference type="Proteomes" id="UP000271974"/>
    </source>
</evidence>